<dbReference type="EMBL" id="AVOT02044615">
    <property type="protein sequence ID" value="MBW0539987.1"/>
    <property type="molecule type" value="Genomic_DNA"/>
</dbReference>
<evidence type="ECO:0000256" key="1">
    <source>
        <dbReference type="SAM" id="MobiDB-lite"/>
    </source>
</evidence>
<evidence type="ECO:0000313" key="2">
    <source>
        <dbReference type="EMBL" id="MBW0539987.1"/>
    </source>
</evidence>
<feature type="region of interest" description="Disordered" evidence="1">
    <location>
        <begin position="59"/>
        <end position="86"/>
    </location>
</feature>
<accession>A0A9Q3FMK2</accession>
<reference evidence="2" key="1">
    <citation type="submission" date="2021-03" db="EMBL/GenBank/DDBJ databases">
        <title>Draft genome sequence of rust myrtle Austropuccinia psidii MF-1, a brazilian biotype.</title>
        <authorList>
            <person name="Quecine M.C."/>
            <person name="Pachon D.M.R."/>
            <person name="Bonatelli M.L."/>
            <person name="Correr F.H."/>
            <person name="Franceschini L.M."/>
            <person name="Leite T.F."/>
            <person name="Margarido G.R.A."/>
            <person name="Almeida C.A."/>
            <person name="Ferrarezi J.A."/>
            <person name="Labate C.A."/>
        </authorList>
    </citation>
    <scope>NUCLEOTIDE SEQUENCE</scope>
    <source>
        <strain evidence="2">MF-1</strain>
    </source>
</reference>
<proteinExistence type="predicted"/>
<keyword evidence="3" id="KW-1185">Reference proteome</keyword>
<organism evidence="2 3">
    <name type="scientific">Austropuccinia psidii MF-1</name>
    <dbReference type="NCBI Taxonomy" id="1389203"/>
    <lineage>
        <taxon>Eukaryota</taxon>
        <taxon>Fungi</taxon>
        <taxon>Dikarya</taxon>
        <taxon>Basidiomycota</taxon>
        <taxon>Pucciniomycotina</taxon>
        <taxon>Pucciniomycetes</taxon>
        <taxon>Pucciniales</taxon>
        <taxon>Sphaerophragmiaceae</taxon>
        <taxon>Austropuccinia</taxon>
    </lineage>
</organism>
<dbReference type="Proteomes" id="UP000765509">
    <property type="component" value="Unassembled WGS sequence"/>
</dbReference>
<dbReference type="AlphaFoldDB" id="A0A9Q3FMK2"/>
<sequence>MEIQKEDEDEQKLKLIEEELPWEGYANWQPIRNSNLVEHNNNNSRYNFECGNQHVKWLEDISKPKKNESERITDKSSKKKKKTKEEKEYFCITQNKKIHPSLQAHLARQYQISIQNQDWKEKRNKNENTNHEYLSNEGKLQDQYLNEERRNEFTAKKAKFNNRIDNHF</sequence>
<evidence type="ECO:0000313" key="3">
    <source>
        <dbReference type="Proteomes" id="UP000765509"/>
    </source>
</evidence>
<gene>
    <name evidence="2" type="ORF">O181_079702</name>
</gene>
<protein>
    <submittedName>
        <fullName evidence="2">Uncharacterized protein</fullName>
    </submittedName>
</protein>
<feature type="compositionally biased region" description="Basic and acidic residues" evidence="1">
    <location>
        <begin position="59"/>
        <end position="76"/>
    </location>
</feature>
<name>A0A9Q3FMK2_9BASI</name>
<comment type="caution">
    <text evidence="2">The sequence shown here is derived from an EMBL/GenBank/DDBJ whole genome shotgun (WGS) entry which is preliminary data.</text>
</comment>